<gene>
    <name evidence="2" type="ORF">SYK_12780</name>
</gene>
<organism evidence="2 3">
    <name type="scientific">Pseudodesulfovibrio nedwellii</name>
    <dbReference type="NCBI Taxonomy" id="2973072"/>
    <lineage>
        <taxon>Bacteria</taxon>
        <taxon>Pseudomonadati</taxon>
        <taxon>Thermodesulfobacteriota</taxon>
        <taxon>Desulfovibrionia</taxon>
        <taxon>Desulfovibrionales</taxon>
        <taxon>Desulfovibrionaceae</taxon>
    </lineage>
</organism>
<evidence type="ECO:0000313" key="2">
    <source>
        <dbReference type="EMBL" id="BDQ36918.1"/>
    </source>
</evidence>
<dbReference type="InterPro" id="IPR037126">
    <property type="entry name" value="PdaC/RsiV-like_sf"/>
</dbReference>
<feature type="domain" description="DUF3298" evidence="1">
    <location>
        <begin position="142"/>
        <end position="218"/>
    </location>
</feature>
<evidence type="ECO:0000259" key="1">
    <source>
        <dbReference type="Pfam" id="PF11738"/>
    </source>
</evidence>
<name>A0ABM8AZG3_9BACT</name>
<sequence>MHAIRTFSIAIMLILFTPALIMAGTKCTPLVLSEIHVAEETAGFIVDTRYPVLCAEAANRTIRDWVGHRLFDFKKFDPDHDLSEFPHKYEMTMNYSVWAAASERFASIKLDVEVYSGGAHPNHWPMTWVFDMTNGTTITLEELFTDMNTALPAVSSMCRAVLLRTLGPEIKDMIFSGTKSLEENFSRFILNDQGIVFIFPHYQVAPYSSGEQVVTIPYAHITEYFTPEINQKLGLALPPPTKDIVPDI</sequence>
<protein>
    <recommendedName>
        <fullName evidence="1">DUF3298 domain-containing protein</fullName>
    </recommendedName>
</protein>
<dbReference type="Proteomes" id="UP001317742">
    <property type="component" value="Chromosome"/>
</dbReference>
<keyword evidence="3" id="KW-1185">Reference proteome</keyword>
<evidence type="ECO:0000313" key="3">
    <source>
        <dbReference type="Proteomes" id="UP001317742"/>
    </source>
</evidence>
<dbReference type="RefSeq" id="WP_281762788.1">
    <property type="nucleotide sequence ID" value="NZ_AP026709.1"/>
</dbReference>
<accession>A0ABM8AZG3</accession>
<reference evidence="2 3" key="1">
    <citation type="submission" date="2022-08" db="EMBL/GenBank/DDBJ databases">
        <title>Genome Sequence of the sulphate-reducing bacterium, Pseudodesulfovibrio sp. SYK.</title>
        <authorList>
            <person name="Kondo R."/>
            <person name="Kataoka T."/>
        </authorList>
    </citation>
    <scope>NUCLEOTIDE SEQUENCE [LARGE SCALE GENOMIC DNA]</scope>
    <source>
        <strain evidence="2 3">SYK</strain>
    </source>
</reference>
<dbReference type="EMBL" id="AP026709">
    <property type="protein sequence ID" value="BDQ36918.1"/>
    <property type="molecule type" value="Genomic_DNA"/>
</dbReference>
<dbReference type="Pfam" id="PF11738">
    <property type="entry name" value="DUF3298"/>
    <property type="match status" value="1"/>
</dbReference>
<dbReference type="Gene3D" id="3.90.640.20">
    <property type="entry name" value="Heat-shock cognate protein, ATPase"/>
    <property type="match status" value="1"/>
</dbReference>
<dbReference type="InterPro" id="IPR021729">
    <property type="entry name" value="DUF3298"/>
</dbReference>
<proteinExistence type="predicted"/>
<dbReference type="Gene3D" id="3.30.565.40">
    <property type="entry name" value="Fervidobacterium nodosum Rt17-B1 like"/>
    <property type="match status" value="1"/>
</dbReference>